<name>L1I683_GUITC</name>
<dbReference type="RefSeq" id="XP_005818364.1">
    <property type="nucleotide sequence ID" value="XM_005818307.1"/>
</dbReference>
<protein>
    <recommendedName>
        <fullName evidence="2">Beta-lactamase-related domain-containing protein</fullName>
    </recommendedName>
</protein>
<organism evidence="3">
    <name type="scientific">Guillardia theta (strain CCMP2712)</name>
    <name type="common">Cryptophyte</name>
    <dbReference type="NCBI Taxonomy" id="905079"/>
    <lineage>
        <taxon>Eukaryota</taxon>
        <taxon>Cryptophyceae</taxon>
        <taxon>Pyrenomonadales</taxon>
        <taxon>Geminigeraceae</taxon>
        <taxon>Guillardia</taxon>
    </lineage>
</organism>
<keyword evidence="5" id="KW-1185">Reference proteome</keyword>
<evidence type="ECO:0000313" key="5">
    <source>
        <dbReference type="Proteomes" id="UP000011087"/>
    </source>
</evidence>
<evidence type="ECO:0000256" key="1">
    <source>
        <dbReference type="SAM" id="Phobius"/>
    </source>
</evidence>
<dbReference type="PANTHER" id="PTHR43319">
    <property type="entry name" value="BETA-LACTAMASE-RELATED"/>
    <property type="match status" value="1"/>
</dbReference>
<sequence length="485" mass="53606">MAFRSQQLRTNTISKVVDTLPSLVLLSCTLLCGQWVWRIVFATLFVFSAPRIFRAPPPDPEYILKHAPPTSCTESSAAKTRAGVSRRQLENAIKEVMERQIRRGSQIGLSVSVYLHGEEVASVCGGMCRTLRGGERWKPVTKDTIFMSYSVCKGVSATALLTCVDRGECEFDQHVTDIWPEFGQGGKEEVSISDAVSHRAGMTGIGLGVVMTHLAAPITGWRRAWEAGLAYIERYRPEWEPGSLASYHYVSFSWIIGGIVERAAKLHIHDVVLSRIAKVLKVEGEMYLGLLPVDKESRTAMLEYPPRPFFQNRPVASFRDLVRWFVAVFETKVFAGIGNSYIWRNLCLPSSNGFFTSYSVAKMYGALANKGSLSDGTTLARSETVDKLVKDCSNTCPNVSEKSKKGPAMRSNGFNPWRNEAIAGPDDGLLLVHSGMGGCLGFGEPSSGLSVAILKNSYESYLFHQESVTPDTVELVQAIRRELRQ</sequence>
<dbReference type="InterPro" id="IPR052907">
    <property type="entry name" value="Beta-lactamase/esterase"/>
</dbReference>
<evidence type="ECO:0000259" key="2">
    <source>
        <dbReference type="Pfam" id="PF00144"/>
    </source>
</evidence>
<dbReference type="eggNOG" id="KOG1235">
    <property type="taxonomic scope" value="Eukaryota"/>
</dbReference>
<keyword evidence="1" id="KW-1133">Transmembrane helix</keyword>
<proteinExistence type="predicted"/>
<dbReference type="Pfam" id="PF00144">
    <property type="entry name" value="Beta-lactamase"/>
    <property type="match status" value="1"/>
</dbReference>
<keyword evidence="1" id="KW-0472">Membrane</keyword>
<dbReference type="HOGENOM" id="CLU_563170_0_0_1"/>
<dbReference type="KEGG" id="gtt:GUITHDRAFT_122419"/>
<feature type="domain" description="Beta-lactamase-related" evidence="2">
    <location>
        <begin position="95"/>
        <end position="459"/>
    </location>
</feature>
<dbReference type="EMBL" id="JH993290">
    <property type="protein sequence ID" value="EKX31384.1"/>
    <property type="molecule type" value="Genomic_DNA"/>
</dbReference>
<reference evidence="5" key="2">
    <citation type="submission" date="2012-11" db="EMBL/GenBank/DDBJ databases">
        <authorList>
            <person name="Kuo A."/>
            <person name="Curtis B.A."/>
            <person name="Tanifuji G."/>
            <person name="Burki F."/>
            <person name="Gruber A."/>
            <person name="Irimia M."/>
            <person name="Maruyama S."/>
            <person name="Arias M.C."/>
            <person name="Ball S.G."/>
            <person name="Gile G.H."/>
            <person name="Hirakawa Y."/>
            <person name="Hopkins J.F."/>
            <person name="Rensing S.A."/>
            <person name="Schmutz J."/>
            <person name="Symeonidi A."/>
            <person name="Elias M."/>
            <person name="Eveleigh R.J."/>
            <person name="Herman E.K."/>
            <person name="Klute M.J."/>
            <person name="Nakayama T."/>
            <person name="Obornik M."/>
            <person name="Reyes-Prieto A."/>
            <person name="Armbrust E.V."/>
            <person name="Aves S.J."/>
            <person name="Beiko R.G."/>
            <person name="Coutinho P."/>
            <person name="Dacks J.B."/>
            <person name="Durnford D.G."/>
            <person name="Fast N.M."/>
            <person name="Green B.R."/>
            <person name="Grisdale C."/>
            <person name="Hempe F."/>
            <person name="Henrissat B."/>
            <person name="Hoppner M.P."/>
            <person name="Ishida K.-I."/>
            <person name="Kim E."/>
            <person name="Koreny L."/>
            <person name="Kroth P.G."/>
            <person name="Liu Y."/>
            <person name="Malik S.-B."/>
            <person name="Maier U.G."/>
            <person name="McRose D."/>
            <person name="Mock T."/>
            <person name="Neilson J.A."/>
            <person name="Onodera N.T."/>
            <person name="Poole A.M."/>
            <person name="Pritham E.J."/>
            <person name="Richards T.A."/>
            <person name="Rocap G."/>
            <person name="Roy S.W."/>
            <person name="Sarai C."/>
            <person name="Schaack S."/>
            <person name="Shirato S."/>
            <person name="Slamovits C.H."/>
            <person name="Spencer D.F."/>
            <person name="Suzuki S."/>
            <person name="Worden A.Z."/>
            <person name="Zauner S."/>
            <person name="Barry K."/>
            <person name="Bell C."/>
            <person name="Bharti A.K."/>
            <person name="Crow J.A."/>
            <person name="Grimwood J."/>
            <person name="Kramer R."/>
            <person name="Lindquist E."/>
            <person name="Lucas S."/>
            <person name="Salamov A."/>
            <person name="McFadden G.I."/>
            <person name="Lane C.E."/>
            <person name="Keeling P.J."/>
            <person name="Gray M.W."/>
            <person name="Grigoriev I.V."/>
            <person name="Archibald J.M."/>
        </authorList>
    </citation>
    <scope>NUCLEOTIDE SEQUENCE</scope>
    <source>
        <strain evidence="5">CCMP2712</strain>
    </source>
</reference>
<dbReference type="AlphaFoldDB" id="L1I683"/>
<dbReference type="InterPro" id="IPR001466">
    <property type="entry name" value="Beta-lactam-related"/>
</dbReference>
<evidence type="ECO:0000313" key="4">
    <source>
        <dbReference type="EnsemblProtists" id="EKX31384"/>
    </source>
</evidence>
<dbReference type="GeneID" id="17288105"/>
<reference evidence="3 5" key="1">
    <citation type="journal article" date="2012" name="Nature">
        <title>Algal genomes reveal evolutionary mosaicism and the fate of nucleomorphs.</title>
        <authorList>
            <consortium name="DOE Joint Genome Institute"/>
            <person name="Curtis B.A."/>
            <person name="Tanifuji G."/>
            <person name="Burki F."/>
            <person name="Gruber A."/>
            <person name="Irimia M."/>
            <person name="Maruyama S."/>
            <person name="Arias M.C."/>
            <person name="Ball S.G."/>
            <person name="Gile G.H."/>
            <person name="Hirakawa Y."/>
            <person name="Hopkins J.F."/>
            <person name="Kuo A."/>
            <person name="Rensing S.A."/>
            <person name="Schmutz J."/>
            <person name="Symeonidi A."/>
            <person name="Elias M."/>
            <person name="Eveleigh R.J."/>
            <person name="Herman E.K."/>
            <person name="Klute M.J."/>
            <person name="Nakayama T."/>
            <person name="Obornik M."/>
            <person name="Reyes-Prieto A."/>
            <person name="Armbrust E.V."/>
            <person name="Aves S.J."/>
            <person name="Beiko R.G."/>
            <person name="Coutinho P."/>
            <person name="Dacks J.B."/>
            <person name="Durnford D.G."/>
            <person name="Fast N.M."/>
            <person name="Green B.R."/>
            <person name="Grisdale C.J."/>
            <person name="Hempel F."/>
            <person name="Henrissat B."/>
            <person name="Hoppner M.P."/>
            <person name="Ishida K."/>
            <person name="Kim E."/>
            <person name="Koreny L."/>
            <person name="Kroth P.G."/>
            <person name="Liu Y."/>
            <person name="Malik S.B."/>
            <person name="Maier U.G."/>
            <person name="McRose D."/>
            <person name="Mock T."/>
            <person name="Neilson J.A."/>
            <person name="Onodera N.T."/>
            <person name="Poole A.M."/>
            <person name="Pritham E.J."/>
            <person name="Richards T.A."/>
            <person name="Rocap G."/>
            <person name="Roy S.W."/>
            <person name="Sarai C."/>
            <person name="Schaack S."/>
            <person name="Shirato S."/>
            <person name="Slamovits C.H."/>
            <person name="Spencer D.F."/>
            <person name="Suzuki S."/>
            <person name="Worden A.Z."/>
            <person name="Zauner S."/>
            <person name="Barry K."/>
            <person name="Bell C."/>
            <person name="Bharti A.K."/>
            <person name="Crow J.A."/>
            <person name="Grimwood J."/>
            <person name="Kramer R."/>
            <person name="Lindquist E."/>
            <person name="Lucas S."/>
            <person name="Salamov A."/>
            <person name="McFadden G.I."/>
            <person name="Lane C.E."/>
            <person name="Keeling P.J."/>
            <person name="Gray M.W."/>
            <person name="Grigoriev I.V."/>
            <person name="Archibald J.M."/>
        </authorList>
    </citation>
    <scope>NUCLEOTIDE SEQUENCE</scope>
    <source>
        <strain evidence="3 5">CCMP2712</strain>
    </source>
</reference>
<dbReference type="PaxDb" id="55529-EKX31384"/>
<dbReference type="EnsemblProtists" id="EKX31384">
    <property type="protein sequence ID" value="EKX31384"/>
    <property type="gene ID" value="GUITHDRAFT_122419"/>
</dbReference>
<gene>
    <name evidence="3" type="ORF">GUITHDRAFT_122419</name>
</gene>
<dbReference type="PANTHER" id="PTHR43319:SF3">
    <property type="entry name" value="BETA-LACTAMASE-RELATED DOMAIN-CONTAINING PROTEIN"/>
    <property type="match status" value="1"/>
</dbReference>
<reference evidence="4" key="3">
    <citation type="submission" date="2015-06" db="UniProtKB">
        <authorList>
            <consortium name="EnsemblProtists"/>
        </authorList>
    </citation>
    <scope>IDENTIFICATION</scope>
</reference>
<dbReference type="Proteomes" id="UP000011087">
    <property type="component" value="Unassembled WGS sequence"/>
</dbReference>
<accession>L1I683</accession>
<feature type="transmembrane region" description="Helical" evidence="1">
    <location>
        <begin position="20"/>
        <end position="47"/>
    </location>
</feature>
<dbReference type="Gene3D" id="3.40.710.10">
    <property type="entry name" value="DD-peptidase/beta-lactamase superfamily"/>
    <property type="match status" value="1"/>
</dbReference>
<dbReference type="SUPFAM" id="SSF56601">
    <property type="entry name" value="beta-lactamase/transpeptidase-like"/>
    <property type="match status" value="1"/>
</dbReference>
<dbReference type="OMA" id="TYYWPEF"/>
<dbReference type="OrthoDB" id="5946976at2759"/>
<keyword evidence="1" id="KW-0812">Transmembrane</keyword>
<evidence type="ECO:0000313" key="3">
    <source>
        <dbReference type="EMBL" id="EKX31384.1"/>
    </source>
</evidence>
<dbReference type="InterPro" id="IPR012338">
    <property type="entry name" value="Beta-lactam/transpept-like"/>
</dbReference>